<evidence type="ECO:0000313" key="2">
    <source>
        <dbReference type="EnsemblMetazoa" id="AMAM004237-PA"/>
    </source>
</evidence>
<reference evidence="2" key="2">
    <citation type="submission" date="2020-05" db="UniProtKB">
        <authorList>
            <consortium name="EnsemblMetazoa"/>
        </authorList>
    </citation>
    <scope>IDENTIFICATION</scope>
    <source>
        <strain evidence="2">maculatus3</strain>
    </source>
</reference>
<organism evidence="2 3">
    <name type="scientific">Anopheles maculatus</name>
    <dbReference type="NCBI Taxonomy" id="74869"/>
    <lineage>
        <taxon>Eukaryota</taxon>
        <taxon>Metazoa</taxon>
        <taxon>Ecdysozoa</taxon>
        <taxon>Arthropoda</taxon>
        <taxon>Hexapoda</taxon>
        <taxon>Insecta</taxon>
        <taxon>Pterygota</taxon>
        <taxon>Neoptera</taxon>
        <taxon>Endopterygota</taxon>
        <taxon>Diptera</taxon>
        <taxon>Nematocera</taxon>
        <taxon>Culicoidea</taxon>
        <taxon>Culicidae</taxon>
        <taxon>Anophelinae</taxon>
        <taxon>Anopheles</taxon>
        <taxon>Anopheles maculatus group</taxon>
    </lineage>
</organism>
<reference evidence="3" key="1">
    <citation type="submission" date="2013-09" db="EMBL/GenBank/DDBJ databases">
        <title>The Genome Sequence of Anopheles maculatus species B.</title>
        <authorList>
            <consortium name="The Broad Institute Genomics Platform"/>
            <person name="Neafsey D.E."/>
            <person name="Besansky N."/>
            <person name="Howell P."/>
            <person name="Walton C."/>
            <person name="Young S.K."/>
            <person name="Zeng Q."/>
            <person name="Gargeya S."/>
            <person name="Fitzgerald M."/>
            <person name="Haas B."/>
            <person name="Abouelleil A."/>
            <person name="Allen A.W."/>
            <person name="Alvarado L."/>
            <person name="Arachchi H.M."/>
            <person name="Berlin A.M."/>
            <person name="Chapman S.B."/>
            <person name="Gainer-Dewar J."/>
            <person name="Goldberg J."/>
            <person name="Griggs A."/>
            <person name="Gujja S."/>
            <person name="Hansen M."/>
            <person name="Howarth C."/>
            <person name="Imamovic A."/>
            <person name="Ireland A."/>
            <person name="Larimer J."/>
            <person name="McCowan C."/>
            <person name="Murphy C."/>
            <person name="Pearson M."/>
            <person name="Poon T.W."/>
            <person name="Priest M."/>
            <person name="Roberts A."/>
            <person name="Saif S."/>
            <person name="Shea T."/>
            <person name="Sisk P."/>
            <person name="Sykes S."/>
            <person name="Wortman J."/>
            <person name="Nusbaum C."/>
            <person name="Birren B."/>
        </authorList>
    </citation>
    <scope>NUCLEOTIDE SEQUENCE [LARGE SCALE GENOMIC DNA]</scope>
    <source>
        <strain evidence="3">maculatus3</strain>
    </source>
</reference>
<dbReference type="AlphaFoldDB" id="A0A182SCV4"/>
<dbReference type="VEuPathDB" id="VectorBase:AMAM004237"/>
<accession>A0A182SCV4</accession>
<protein>
    <submittedName>
        <fullName evidence="2">Uncharacterized protein</fullName>
    </submittedName>
</protein>
<sequence length="620" mass="71243">MLGNYQQAIILKAPVLRKDVLEIHVRFFMLDLIKTPKIFDYYTTKIPHAVLGNFNYTVSTEEKDQFVLGYRLVDKKYHLFVKKSSGPHAVALNKYLAEAKKQMAQHYRGSREWNEIWKQAKKTTREESQRIYQSVKDAVVFAIDLSQFGLLTNQDGVLAGNHKITYDGLDWNKQHLDEDTIRLRKVNQTLNAEYRLVKAHANDTFKIVSAAGGATVFDMNTTKPEEIQLVVPHYVQTQPKDNPLSVYFFDSKETVTFPVEEKLNRASNQIAIITTHKAKETAQSLLFRCAKYFLNPTVTVLGKQTLTSVGETARTTAYIYDAQDLQLSVDGAMFRKIKIAPGANRTLFGWYEQSIELDTGNTVKKAYTADGQEVLDRKLRDQEEKRRQSEKQDMPKRSDLERMILDANERVPIVDLGSHRLKEEMVSYYGFESYEKNLFGRAKRWDFDSKLLRTEYNNRFLSLTERNHKLVGEFAPIEPHMMFVVSCWLRSAVPLQLGDTVDVLRVTVMVEQENKKTMASEKVEVKQIIGRWNYIETIVDATHFPPKTKLRFAVSVAPTATHPAIEIDHVRFSPLSMPFEAKIYEPSRGDVCAVLSGSGLMKQYFYNRNGKKTVIFSEHG</sequence>
<dbReference type="Proteomes" id="UP000075901">
    <property type="component" value="Unassembled WGS sequence"/>
</dbReference>
<feature type="region of interest" description="Disordered" evidence="1">
    <location>
        <begin position="379"/>
        <end position="399"/>
    </location>
</feature>
<name>A0A182SCV4_9DIPT</name>
<proteinExistence type="predicted"/>
<dbReference type="EnsemblMetazoa" id="AMAM004237-RA">
    <property type="protein sequence ID" value="AMAM004237-PA"/>
    <property type="gene ID" value="AMAM004237"/>
</dbReference>
<evidence type="ECO:0000313" key="3">
    <source>
        <dbReference type="Proteomes" id="UP000075901"/>
    </source>
</evidence>
<evidence type="ECO:0000256" key="1">
    <source>
        <dbReference type="SAM" id="MobiDB-lite"/>
    </source>
</evidence>
<keyword evidence="3" id="KW-1185">Reference proteome</keyword>